<sequence length="174" mass="17313">MLALVAAAGTVTACGSSAKASGGATAASSAPGQGGFQAYMTCLSQHGVTLPSAFPRGNRPSGRPSVRPTDRPSDRPSGGFGGRFGFGNQPPAGVDAQTWQNAQQACSSLRPSGGPRNGANSGAFTAYRNCLADHGVTMSAGPNGLATSDPKVAAAMKVCEPLRPTGRPQPSPTA</sequence>
<reference evidence="2 3" key="1">
    <citation type="submission" date="2020-03" db="EMBL/GenBank/DDBJ databases">
        <title>WGS of the type strain of Planosporangium spp.</title>
        <authorList>
            <person name="Thawai C."/>
        </authorList>
    </citation>
    <scope>NUCLEOTIDE SEQUENCE [LARGE SCALE GENOMIC DNA]</scope>
    <source>
        <strain evidence="2 3">TBRC 5610</strain>
    </source>
</reference>
<comment type="caution">
    <text evidence="2">The sequence shown here is derived from an EMBL/GenBank/DDBJ whole genome shotgun (WGS) entry which is preliminary data.</text>
</comment>
<proteinExistence type="predicted"/>
<protein>
    <submittedName>
        <fullName evidence="2">Uncharacterized protein</fullName>
    </submittedName>
</protein>
<dbReference type="Proteomes" id="UP000722989">
    <property type="component" value="Unassembled WGS sequence"/>
</dbReference>
<dbReference type="EMBL" id="JAATVY010000013">
    <property type="protein sequence ID" value="NJC71706.1"/>
    <property type="molecule type" value="Genomic_DNA"/>
</dbReference>
<name>A0ABX0Y041_9ACTN</name>
<gene>
    <name evidence="2" type="ORF">HC031_18555</name>
</gene>
<evidence type="ECO:0000313" key="2">
    <source>
        <dbReference type="EMBL" id="NJC71706.1"/>
    </source>
</evidence>
<feature type="compositionally biased region" description="Polar residues" evidence="1">
    <location>
        <begin position="97"/>
        <end position="110"/>
    </location>
</feature>
<evidence type="ECO:0000313" key="3">
    <source>
        <dbReference type="Proteomes" id="UP000722989"/>
    </source>
</evidence>
<feature type="region of interest" description="Disordered" evidence="1">
    <location>
        <begin position="50"/>
        <end position="120"/>
    </location>
</feature>
<keyword evidence="3" id="KW-1185">Reference proteome</keyword>
<organism evidence="2 3">
    <name type="scientific">Planosporangium thailandense</name>
    <dbReference type="NCBI Taxonomy" id="765197"/>
    <lineage>
        <taxon>Bacteria</taxon>
        <taxon>Bacillati</taxon>
        <taxon>Actinomycetota</taxon>
        <taxon>Actinomycetes</taxon>
        <taxon>Micromonosporales</taxon>
        <taxon>Micromonosporaceae</taxon>
        <taxon>Planosporangium</taxon>
    </lineage>
</organism>
<evidence type="ECO:0000256" key="1">
    <source>
        <dbReference type="SAM" id="MobiDB-lite"/>
    </source>
</evidence>
<accession>A0ABX0Y041</accession>